<keyword evidence="2" id="KW-0732">Signal</keyword>
<feature type="compositionally biased region" description="Polar residues" evidence="1">
    <location>
        <begin position="147"/>
        <end position="161"/>
    </location>
</feature>
<evidence type="ECO:0000313" key="4">
    <source>
        <dbReference type="Proteomes" id="UP001526446"/>
    </source>
</evidence>
<dbReference type="Gene3D" id="1.25.40.20">
    <property type="entry name" value="Ankyrin repeat-containing domain"/>
    <property type="match status" value="1"/>
</dbReference>
<dbReference type="InterPro" id="IPR036770">
    <property type="entry name" value="Ankyrin_rpt-contain_sf"/>
</dbReference>
<name>A0ABT3Q4E3_9PROT</name>
<dbReference type="EMBL" id="JAPIUX010000001">
    <property type="protein sequence ID" value="MCX2560129.1"/>
    <property type="molecule type" value="Genomic_DNA"/>
</dbReference>
<gene>
    <name evidence="3" type="ORF">OQ252_01750</name>
</gene>
<reference evidence="3 4" key="1">
    <citation type="submission" date="2022-11" db="EMBL/GenBank/DDBJ databases">
        <title>Genome sequencing of Acetobacter type strain.</title>
        <authorList>
            <person name="Heo J."/>
            <person name="Lee D."/>
            <person name="Han B.-H."/>
            <person name="Hong S.-B."/>
            <person name="Kwon S.-W."/>
        </authorList>
    </citation>
    <scope>NUCLEOTIDE SEQUENCE [LARGE SCALE GENOMIC DNA]</scope>
    <source>
        <strain evidence="3 4">KACC 21251</strain>
    </source>
</reference>
<feature type="chain" id="PRO_5047215700" evidence="2">
    <location>
        <begin position="29"/>
        <end position="201"/>
    </location>
</feature>
<dbReference type="Proteomes" id="UP001526446">
    <property type="component" value="Unassembled WGS sequence"/>
</dbReference>
<comment type="caution">
    <text evidence="3">The sequence shown here is derived from an EMBL/GenBank/DDBJ whole genome shotgun (WGS) entry which is preliminary data.</text>
</comment>
<dbReference type="SUPFAM" id="SSF48403">
    <property type="entry name" value="Ankyrin repeat"/>
    <property type="match status" value="1"/>
</dbReference>
<protein>
    <submittedName>
        <fullName evidence="3">Ankyrin repeat domain-containing protein</fullName>
    </submittedName>
</protein>
<feature type="region of interest" description="Disordered" evidence="1">
    <location>
        <begin position="142"/>
        <end position="173"/>
    </location>
</feature>
<dbReference type="RefSeq" id="WP_166118849.1">
    <property type="nucleotide sequence ID" value="NZ_JAPIUX010000001.1"/>
</dbReference>
<accession>A0ABT3Q4E3</accession>
<organism evidence="3 4">
    <name type="scientific">Acetobacter farinalis</name>
    <dbReference type="NCBI Taxonomy" id="1260984"/>
    <lineage>
        <taxon>Bacteria</taxon>
        <taxon>Pseudomonadati</taxon>
        <taxon>Pseudomonadota</taxon>
        <taxon>Alphaproteobacteria</taxon>
        <taxon>Acetobacterales</taxon>
        <taxon>Acetobacteraceae</taxon>
        <taxon>Acetobacter</taxon>
    </lineage>
</organism>
<evidence type="ECO:0000256" key="1">
    <source>
        <dbReference type="SAM" id="MobiDB-lite"/>
    </source>
</evidence>
<evidence type="ECO:0000256" key="2">
    <source>
        <dbReference type="SAM" id="SignalP"/>
    </source>
</evidence>
<evidence type="ECO:0000313" key="3">
    <source>
        <dbReference type="EMBL" id="MCX2560129.1"/>
    </source>
</evidence>
<dbReference type="PROSITE" id="PS51257">
    <property type="entry name" value="PROKAR_LIPOPROTEIN"/>
    <property type="match status" value="1"/>
</dbReference>
<proteinExistence type="predicted"/>
<sequence length="201" mass="21054">MTRSFRFTPAALMVCGSLLFACATPVLAQSAREAEAQAAAEAAAQKAEAAKAMKRAAPPAAIPGAVEDDDENDHYNTDMEPTAALFDAINRGSLNSAKEAVNRGADLEHRNVLGQTPLDMSIDLNRNPITFLLLSLRGGDERPRTDVATQTREMDTESGSGHLTIGGTAGRHNAKSATASRFDHSGGTARPDVGFLGFGGS</sequence>
<keyword evidence="4" id="KW-1185">Reference proteome</keyword>
<feature type="signal peptide" evidence="2">
    <location>
        <begin position="1"/>
        <end position="28"/>
    </location>
</feature>